<organism evidence="11 12">
    <name type="scientific">Sinanodonta woodiana</name>
    <name type="common">Chinese pond mussel</name>
    <name type="synonym">Anodonta woodiana</name>
    <dbReference type="NCBI Taxonomy" id="1069815"/>
    <lineage>
        <taxon>Eukaryota</taxon>
        <taxon>Metazoa</taxon>
        <taxon>Spiralia</taxon>
        <taxon>Lophotrochozoa</taxon>
        <taxon>Mollusca</taxon>
        <taxon>Bivalvia</taxon>
        <taxon>Autobranchia</taxon>
        <taxon>Heteroconchia</taxon>
        <taxon>Palaeoheterodonta</taxon>
        <taxon>Unionida</taxon>
        <taxon>Unionoidea</taxon>
        <taxon>Unionidae</taxon>
        <taxon>Unioninae</taxon>
        <taxon>Sinanodonta</taxon>
    </lineage>
</organism>
<sequence>MTSGIFLLVVGVFPYVCPGRKITSPLCIHNLSELVWLKDVTSHVQTDKRSLGNLDLPDNIFFNLITGSHVVDLNLKRNRGIDPNADIYFVTWKDGRSHLDKAMNLEKEDVAYYLDKENWASMTVRCVKKSNGQCERVINGNIRIGEINYDLQPLESDATSINLSAASNIVGRRYVLQEQTNIQRDFSVETKDTANVNQKNVENELADLLQHNPHPQNNPLLLANYALTSRNVVRENKQKFYVEVAVLIDAGIWDLYSSVYIYPNTIQKEMILTRKIRETYSHIINGVNMLYKNINDTSMAIRVTLRKFYIFKHDFQHITSIVKDVDGVKVINAQKYLFDITKWDINLDTDIGTVYDHGMLFTRYDLYINHTGNRYLTGLSYRGEVCSVGGRVSVVEVHDFVLTTSTAAHELGHSLGAYHDGEKDAIACKAEDLFIMSPIVPRFDETMRYTPNPWIFSNCSVEAFTKTLPERACLANKGLFDNEQEWKQHVQKLPGEVYSNDQQCELIVGSKSKYCGTVLRHICRFMQCTDPKTGDCMSTYYSAARGTNCGVDMKCMEGRCMFIP</sequence>
<dbReference type="Gene3D" id="3.40.1620.60">
    <property type="match status" value="1"/>
</dbReference>
<gene>
    <name evidence="11" type="ORF">ACJMK2_011191</name>
</gene>
<proteinExistence type="predicted"/>
<dbReference type="SUPFAM" id="SSF55486">
    <property type="entry name" value="Metalloproteases ('zincins'), catalytic domain"/>
    <property type="match status" value="1"/>
</dbReference>
<dbReference type="InterPro" id="IPR041645">
    <property type="entry name" value="ADAMTS_CR_2"/>
</dbReference>
<dbReference type="AlphaFoldDB" id="A0ABD3V453"/>
<name>A0ABD3V453_SINWO</name>
<evidence type="ECO:0000256" key="2">
    <source>
        <dbReference type="ARBA" id="ARBA00022723"/>
    </source>
</evidence>
<keyword evidence="5" id="KW-0482">Metalloprotease</keyword>
<dbReference type="GO" id="GO:0006508">
    <property type="term" value="P:proteolysis"/>
    <property type="evidence" value="ECO:0007669"/>
    <property type="project" value="UniProtKB-KW"/>
</dbReference>
<dbReference type="InterPro" id="IPR024079">
    <property type="entry name" value="MetalloPept_cat_dom_sf"/>
</dbReference>
<evidence type="ECO:0000256" key="6">
    <source>
        <dbReference type="ARBA" id="ARBA00023157"/>
    </source>
</evidence>
<evidence type="ECO:0000259" key="10">
    <source>
        <dbReference type="PROSITE" id="PS50215"/>
    </source>
</evidence>
<dbReference type="EMBL" id="JBJQND010000013">
    <property type="protein sequence ID" value="KAL3856429.1"/>
    <property type="molecule type" value="Genomic_DNA"/>
</dbReference>
<keyword evidence="12" id="KW-1185">Reference proteome</keyword>
<evidence type="ECO:0000256" key="4">
    <source>
        <dbReference type="ARBA" id="ARBA00022833"/>
    </source>
</evidence>
<keyword evidence="9" id="KW-0732">Signal</keyword>
<evidence type="ECO:0000256" key="5">
    <source>
        <dbReference type="ARBA" id="ARBA00023049"/>
    </source>
</evidence>
<dbReference type="Pfam" id="PF01421">
    <property type="entry name" value="Reprolysin"/>
    <property type="match status" value="1"/>
</dbReference>
<protein>
    <recommendedName>
        <fullName evidence="10">Peptidase M12B domain-containing protein</fullName>
    </recommendedName>
</protein>
<accession>A0ABD3V453</accession>
<dbReference type="InterPro" id="IPR001590">
    <property type="entry name" value="Peptidase_M12B"/>
</dbReference>
<feature type="active site" evidence="8">
    <location>
        <position position="410"/>
    </location>
</feature>
<keyword evidence="2 8" id="KW-0479">Metal-binding</keyword>
<feature type="domain" description="Peptidase M12B" evidence="10">
    <location>
        <begin position="240"/>
        <end position="470"/>
    </location>
</feature>
<evidence type="ECO:0000313" key="11">
    <source>
        <dbReference type="EMBL" id="KAL3856429.1"/>
    </source>
</evidence>
<comment type="caution">
    <text evidence="11">The sequence shown here is derived from an EMBL/GenBank/DDBJ whole genome shotgun (WGS) entry which is preliminary data.</text>
</comment>
<evidence type="ECO:0000256" key="3">
    <source>
        <dbReference type="ARBA" id="ARBA00022801"/>
    </source>
</evidence>
<dbReference type="GO" id="GO:0046872">
    <property type="term" value="F:metal ion binding"/>
    <property type="evidence" value="ECO:0007669"/>
    <property type="project" value="UniProtKB-KW"/>
</dbReference>
<dbReference type="Proteomes" id="UP001634394">
    <property type="component" value="Unassembled WGS sequence"/>
</dbReference>
<feature type="binding site" evidence="8">
    <location>
        <position position="413"/>
    </location>
    <ligand>
        <name>Zn(2+)</name>
        <dbReference type="ChEBI" id="CHEBI:29105"/>
        <note>catalytic</note>
    </ligand>
</feature>
<feature type="chain" id="PRO_5044855546" description="Peptidase M12B domain-containing protein" evidence="9">
    <location>
        <begin position="20"/>
        <end position="564"/>
    </location>
</feature>
<dbReference type="Pfam" id="PF17771">
    <property type="entry name" value="ADAMTS_CR_2"/>
    <property type="match status" value="1"/>
</dbReference>
<dbReference type="PANTHER" id="PTHR11905">
    <property type="entry name" value="ADAM A DISINTEGRIN AND METALLOPROTEASE DOMAIN"/>
    <property type="match status" value="1"/>
</dbReference>
<dbReference type="GO" id="GO:0008237">
    <property type="term" value="F:metallopeptidase activity"/>
    <property type="evidence" value="ECO:0007669"/>
    <property type="project" value="UniProtKB-KW"/>
</dbReference>
<dbReference type="PANTHER" id="PTHR11905:SF159">
    <property type="entry name" value="ADAM METALLOPROTEASE"/>
    <property type="match status" value="1"/>
</dbReference>
<keyword evidence="3" id="KW-0378">Hydrolase</keyword>
<evidence type="ECO:0000313" key="12">
    <source>
        <dbReference type="Proteomes" id="UP001634394"/>
    </source>
</evidence>
<keyword evidence="6" id="KW-1015">Disulfide bond</keyword>
<dbReference type="PROSITE" id="PS50215">
    <property type="entry name" value="ADAM_MEPRO"/>
    <property type="match status" value="1"/>
</dbReference>
<evidence type="ECO:0000256" key="9">
    <source>
        <dbReference type="SAM" id="SignalP"/>
    </source>
</evidence>
<evidence type="ECO:0000256" key="1">
    <source>
        <dbReference type="ARBA" id="ARBA00022670"/>
    </source>
</evidence>
<dbReference type="Gene3D" id="3.40.390.10">
    <property type="entry name" value="Collagenase (Catalytic Domain)"/>
    <property type="match status" value="1"/>
</dbReference>
<evidence type="ECO:0000256" key="7">
    <source>
        <dbReference type="ARBA" id="ARBA00023180"/>
    </source>
</evidence>
<comment type="caution">
    <text evidence="8">Lacks conserved residue(s) required for the propagation of feature annotation.</text>
</comment>
<feature type="binding site" evidence="8">
    <location>
        <position position="419"/>
    </location>
    <ligand>
        <name>Zn(2+)</name>
        <dbReference type="ChEBI" id="CHEBI:29105"/>
        <note>catalytic</note>
    </ligand>
</feature>
<evidence type="ECO:0000256" key="8">
    <source>
        <dbReference type="PROSITE-ProRule" id="PRU00276"/>
    </source>
</evidence>
<keyword evidence="1" id="KW-0645">Protease</keyword>
<keyword evidence="7" id="KW-0325">Glycoprotein</keyword>
<feature type="binding site" evidence="8">
    <location>
        <position position="409"/>
    </location>
    <ligand>
        <name>Zn(2+)</name>
        <dbReference type="ChEBI" id="CHEBI:29105"/>
        <note>catalytic</note>
    </ligand>
</feature>
<reference evidence="11 12" key="1">
    <citation type="submission" date="2024-11" db="EMBL/GenBank/DDBJ databases">
        <title>Chromosome-level genome assembly of the freshwater bivalve Anodonta woodiana.</title>
        <authorList>
            <person name="Chen X."/>
        </authorList>
    </citation>
    <scope>NUCLEOTIDE SEQUENCE [LARGE SCALE GENOMIC DNA]</scope>
    <source>
        <strain evidence="11">MN2024</strain>
        <tissue evidence="11">Gills</tissue>
    </source>
</reference>
<feature type="signal peptide" evidence="9">
    <location>
        <begin position="1"/>
        <end position="19"/>
    </location>
</feature>
<keyword evidence="4 8" id="KW-0862">Zinc</keyword>